<name>A0A9P5NX66_GYMJU</name>
<keyword evidence="5 7" id="KW-0804">Transcription</keyword>
<evidence type="ECO:0000256" key="4">
    <source>
        <dbReference type="ARBA" id="ARBA00023159"/>
    </source>
</evidence>
<comment type="function">
    <text evidence="7">Component of the Mediator complex, a coactivator involved in the regulated transcription of nearly all RNA polymerase II-dependent genes. Mediator functions as a bridge to convey information from gene-specific regulatory proteins to the basal RNA polymerase II transcription machinery. Mediator is recruited to promoters by direct interactions with regulatory proteins and serves as a scaffold for the assembly of a functional preinitiation complex with RNA polymerase II and the general transcription factors.</text>
</comment>
<comment type="subunit">
    <text evidence="7">Component of the Mediator complex.</text>
</comment>
<proteinExistence type="inferred from homology"/>
<evidence type="ECO:0000256" key="8">
    <source>
        <dbReference type="SAM" id="Coils"/>
    </source>
</evidence>
<evidence type="ECO:0000256" key="2">
    <source>
        <dbReference type="ARBA" id="ARBA00008089"/>
    </source>
</evidence>
<keyword evidence="4 7" id="KW-0010">Activator</keyword>
<evidence type="ECO:0000256" key="3">
    <source>
        <dbReference type="ARBA" id="ARBA00023015"/>
    </source>
</evidence>
<organism evidence="9 10">
    <name type="scientific">Gymnopilus junonius</name>
    <name type="common">Spectacular rustgill mushroom</name>
    <name type="synonym">Gymnopilus spectabilis subsp. junonius</name>
    <dbReference type="NCBI Taxonomy" id="109634"/>
    <lineage>
        <taxon>Eukaryota</taxon>
        <taxon>Fungi</taxon>
        <taxon>Dikarya</taxon>
        <taxon>Basidiomycota</taxon>
        <taxon>Agaricomycotina</taxon>
        <taxon>Agaricomycetes</taxon>
        <taxon>Agaricomycetidae</taxon>
        <taxon>Agaricales</taxon>
        <taxon>Agaricineae</taxon>
        <taxon>Hymenogastraceae</taxon>
        <taxon>Gymnopilus</taxon>
    </lineage>
</organism>
<comment type="subcellular location">
    <subcellularLocation>
        <location evidence="1 7">Nucleus</location>
    </subcellularLocation>
</comment>
<comment type="caution">
    <text evidence="9">The sequence shown here is derived from an EMBL/GenBank/DDBJ whole genome shotgun (WGS) entry which is preliminary data.</text>
</comment>
<evidence type="ECO:0000256" key="1">
    <source>
        <dbReference type="ARBA" id="ARBA00004123"/>
    </source>
</evidence>
<feature type="coiled-coil region" evidence="8">
    <location>
        <begin position="79"/>
        <end position="106"/>
    </location>
</feature>
<dbReference type="Proteomes" id="UP000724874">
    <property type="component" value="Unassembled WGS sequence"/>
</dbReference>
<dbReference type="GO" id="GO:0006357">
    <property type="term" value="P:regulation of transcription by RNA polymerase II"/>
    <property type="evidence" value="ECO:0007669"/>
    <property type="project" value="InterPro"/>
</dbReference>
<reference evidence="9" key="1">
    <citation type="submission" date="2020-11" db="EMBL/GenBank/DDBJ databases">
        <authorList>
            <consortium name="DOE Joint Genome Institute"/>
            <person name="Ahrendt S."/>
            <person name="Riley R."/>
            <person name="Andreopoulos W."/>
            <person name="LaButti K."/>
            <person name="Pangilinan J."/>
            <person name="Ruiz-duenas F.J."/>
            <person name="Barrasa J.M."/>
            <person name="Sanchez-Garcia M."/>
            <person name="Camarero S."/>
            <person name="Miyauchi S."/>
            <person name="Serrano A."/>
            <person name="Linde D."/>
            <person name="Babiker R."/>
            <person name="Drula E."/>
            <person name="Ayuso-Fernandez I."/>
            <person name="Pacheco R."/>
            <person name="Padilla G."/>
            <person name="Ferreira P."/>
            <person name="Barriuso J."/>
            <person name="Kellner H."/>
            <person name="Castanera R."/>
            <person name="Alfaro M."/>
            <person name="Ramirez L."/>
            <person name="Pisabarro A.G."/>
            <person name="Kuo A."/>
            <person name="Tritt A."/>
            <person name="Lipzen A."/>
            <person name="He G."/>
            <person name="Yan M."/>
            <person name="Ng V."/>
            <person name="Cullen D."/>
            <person name="Martin F."/>
            <person name="Rosso M.-N."/>
            <person name="Henrissat B."/>
            <person name="Hibbett D."/>
            <person name="Martinez A.T."/>
            <person name="Grigoriev I.V."/>
        </authorList>
    </citation>
    <scope>NUCLEOTIDE SEQUENCE</scope>
    <source>
        <strain evidence="9">AH 44721</strain>
    </source>
</reference>
<keyword evidence="10" id="KW-1185">Reference proteome</keyword>
<keyword evidence="3 7" id="KW-0805">Transcription regulation</keyword>
<evidence type="ECO:0000256" key="6">
    <source>
        <dbReference type="ARBA" id="ARBA00023242"/>
    </source>
</evidence>
<evidence type="ECO:0000256" key="7">
    <source>
        <dbReference type="RuleBase" id="RU364145"/>
    </source>
</evidence>
<evidence type="ECO:0000313" key="9">
    <source>
        <dbReference type="EMBL" id="KAF8908216.1"/>
    </source>
</evidence>
<dbReference type="AlphaFoldDB" id="A0A9P5NX66"/>
<dbReference type="OrthoDB" id="2563275at2759"/>
<dbReference type="InterPro" id="IPR011425">
    <property type="entry name" value="Med9"/>
</dbReference>
<evidence type="ECO:0000313" key="10">
    <source>
        <dbReference type="Proteomes" id="UP000724874"/>
    </source>
</evidence>
<accession>A0A9P5NX66</accession>
<evidence type="ECO:0000256" key="5">
    <source>
        <dbReference type="ARBA" id="ARBA00023163"/>
    </source>
</evidence>
<sequence length="133" mass="14562">MASSSANTNANVNAVFPVSLYEDLLPKLVAVLQLTQQNEGGMSNPQAKQRLLQATNNFKNAMAQAREFAANLPGGELRIEEQDDVIMMLEELKERKRAQLAEFAARKVTSTVSAHDLKMEIDSVASTPVQSDD</sequence>
<dbReference type="GO" id="GO:0003712">
    <property type="term" value="F:transcription coregulator activity"/>
    <property type="evidence" value="ECO:0007669"/>
    <property type="project" value="InterPro"/>
</dbReference>
<keyword evidence="6 7" id="KW-0539">Nucleus</keyword>
<dbReference type="GO" id="GO:0016592">
    <property type="term" value="C:mediator complex"/>
    <property type="evidence" value="ECO:0007669"/>
    <property type="project" value="InterPro"/>
</dbReference>
<dbReference type="Pfam" id="PF07544">
    <property type="entry name" value="Med9"/>
    <property type="match status" value="1"/>
</dbReference>
<gene>
    <name evidence="7" type="primary">MED9</name>
    <name evidence="9" type="ORF">CPB84DRAFT_1744381</name>
</gene>
<dbReference type="EMBL" id="JADNYJ010000012">
    <property type="protein sequence ID" value="KAF8908216.1"/>
    <property type="molecule type" value="Genomic_DNA"/>
</dbReference>
<keyword evidence="8" id="KW-0175">Coiled coil</keyword>
<comment type="similarity">
    <text evidence="2 7">Belongs to the Mediator complex subunit 9 family.</text>
</comment>
<protein>
    <recommendedName>
        <fullName evidence="7">Mediator of RNA polymerase II transcription subunit 9</fullName>
    </recommendedName>
    <alternativeName>
        <fullName evidence="7">Mediator complex subunit 9</fullName>
    </alternativeName>
</protein>